<evidence type="ECO:0008006" key="4">
    <source>
        <dbReference type="Google" id="ProtNLM"/>
    </source>
</evidence>
<accession>A0AAD4JPM0</accession>
<dbReference type="Pfam" id="PF01190">
    <property type="entry name" value="Pollen_Ole_e_1"/>
    <property type="match status" value="1"/>
</dbReference>
<organism evidence="2 3">
    <name type="scientific">Perilla frutescens var. hirtella</name>
    <name type="common">Perilla citriodora</name>
    <name type="synonym">Perilla setoyensis</name>
    <dbReference type="NCBI Taxonomy" id="608512"/>
    <lineage>
        <taxon>Eukaryota</taxon>
        <taxon>Viridiplantae</taxon>
        <taxon>Streptophyta</taxon>
        <taxon>Embryophyta</taxon>
        <taxon>Tracheophyta</taxon>
        <taxon>Spermatophyta</taxon>
        <taxon>Magnoliopsida</taxon>
        <taxon>eudicotyledons</taxon>
        <taxon>Gunneridae</taxon>
        <taxon>Pentapetalae</taxon>
        <taxon>asterids</taxon>
        <taxon>lamiids</taxon>
        <taxon>Lamiales</taxon>
        <taxon>Lamiaceae</taxon>
        <taxon>Nepetoideae</taxon>
        <taxon>Elsholtzieae</taxon>
        <taxon>Perilla</taxon>
    </lineage>
</organism>
<feature type="signal peptide" evidence="1">
    <location>
        <begin position="1"/>
        <end position="21"/>
    </location>
</feature>
<keyword evidence="1" id="KW-0732">Signal</keyword>
<gene>
    <name evidence="2" type="ORF">C2S53_003710</name>
</gene>
<feature type="chain" id="PRO_5042194803" description="Pollen Ole e 1 allergen and extensin family protein" evidence="1">
    <location>
        <begin position="22"/>
        <end position="169"/>
    </location>
</feature>
<evidence type="ECO:0000313" key="3">
    <source>
        <dbReference type="Proteomes" id="UP001190926"/>
    </source>
</evidence>
<proteinExistence type="predicted"/>
<name>A0AAD4JPM0_PERFH</name>
<dbReference type="AlphaFoldDB" id="A0AAD4JPM0"/>
<comment type="caution">
    <text evidence="2">The sequence shown here is derived from an EMBL/GenBank/DDBJ whole genome shotgun (WGS) entry which is preliminary data.</text>
</comment>
<evidence type="ECO:0000256" key="1">
    <source>
        <dbReference type="SAM" id="SignalP"/>
    </source>
</evidence>
<dbReference type="EMBL" id="SDAM02000013">
    <property type="protein sequence ID" value="KAH6837707.1"/>
    <property type="molecule type" value="Genomic_DNA"/>
</dbReference>
<dbReference type="Proteomes" id="UP001190926">
    <property type="component" value="Unassembled WGS sequence"/>
</dbReference>
<dbReference type="PANTHER" id="PTHR47273:SF6">
    <property type="entry name" value="POLLEN OLE E 1 ALLERGEN AND EXTENSIN FAMILY PROTEIN"/>
    <property type="match status" value="1"/>
</dbReference>
<keyword evidence="3" id="KW-1185">Reference proteome</keyword>
<protein>
    <recommendedName>
        <fullName evidence="4">Pollen Ole e 1 allergen and extensin family protein</fullName>
    </recommendedName>
</protein>
<evidence type="ECO:0000313" key="2">
    <source>
        <dbReference type="EMBL" id="KAH6837707.1"/>
    </source>
</evidence>
<reference evidence="2 3" key="1">
    <citation type="journal article" date="2021" name="Nat. Commun.">
        <title>Incipient diploidization of the medicinal plant Perilla within 10,000 years.</title>
        <authorList>
            <person name="Zhang Y."/>
            <person name="Shen Q."/>
            <person name="Leng L."/>
            <person name="Zhang D."/>
            <person name="Chen S."/>
            <person name="Shi Y."/>
            <person name="Ning Z."/>
            <person name="Chen S."/>
        </authorList>
    </citation>
    <scope>NUCLEOTIDE SEQUENCE [LARGE SCALE GENOMIC DNA]</scope>
    <source>
        <strain evidence="3">cv. PC099</strain>
    </source>
</reference>
<dbReference type="PANTHER" id="PTHR47273">
    <property type="entry name" value="EXPRESSED PROTEIN"/>
    <property type="match status" value="1"/>
</dbReference>
<sequence length="169" mass="18150">MNIIAVIVVVVLAFIETPASGSLDLWSGREELVKWAGYGEDKLSTVVIAGTILCNAAHDRQHPVSGARVAVLCGTKSKRKARKLSASSAKGSTDSSGKFLIDLPSHLHAIPNLEKVCHVRVVQLPQTSPCRQACAANHNKPIHLTSIDQGIRTYTTHNIHLTPPINSHA</sequence>